<gene>
    <name evidence="2" type="ORF">AYL99_06960</name>
</gene>
<dbReference type="EMBL" id="LVYI01000005">
    <property type="protein sequence ID" value="OAP59662.1"/>
    <property type="molecule type" value="Genomic_DNA"/>
</dbReference>
<sequence>MDIVEMLRGRKRPFTFVIVNIEVAVGRHPLGLNGAEIGTNNGGAGKTIGELDAPIASATAKFENALRLVQWFPKQRATQNQSVNVMKHVQAVLLNLVVGQHIFAFAIGAVASAILVAVVEDGAPNEAHQDPETEVS</sequence>
<keyword evidence="1" id="KW-1133">Transmembrane helix</keyword>
<evidence type="ECO:0000313" key="2">
    <source>
        <dbReference type="EMBL" id="OAP59662.1"/>
    </source>
</evidence>
<accession>A0A178ZJ13</accession>
<feature type="transmembrane region" description="Helical" evidence="1">
    <location>
        <begin position="92"/>
        <end position="119"/>
    </location>
</feature>
<dbReference type="GeneID" id="30011128"/>
<evidence type="ECO:0000256" key="1">
    <source>
        <dbReference type="SAM" id="Phobius"/>
    </source>
</evidence>
<proteinExistence type="predicted"/>
<keyword evidence="3" id="KW-1185">Reference proteome</keyword>
<organism evidence="2 3">
    <name type="scientific">Fonsecaea erecta</name>
    <dbReference type="NCBI Taxonomy" id="1367422"/>
    <lineage>
        <taxon>Eukaryota</taxon>
        <taxon>Fungi</taxon>
        <taxon>Dikarya</taxon>
        <taxon>Ascomycota</taxon>
        <taxon>Pezizomycotina</taxon>
        <taxon>Eurotiomycetes</taxon>
        <taxon>Chaetothyriomycetidae</taxon>
        <taxon>Chaetothyriales</taxon>
        <taxon>Herpotrichiellaceae</taxon>
        <taxon>Fonsecaea</taxon>
    </lineage>
</organism>
<evidence type="ECO:0000313" key="3">
    <source>
        <dbReference type="Proteomes" id="UP000078343"/>
    </source>
</evidence>
<comment type="caution">
    <text evidence="2">The sequence shown here is derived from an EMBL/GenBank/DDBJ whole genome shotgun (WGS) entry which is preliminary data.</text>
</comment>
<dbReference type="RefSeq" id="XP_018693029.1">
    <property type="nucleotide sequence ID" value="XM_018838469.1"/>
</dbReference>
<name>A0A178ZJ13_9EURO</name>
<reference evidence="2 3" key="1">
    <citation type="submission" date="2016-04" db="EMBL/GenBank/DDBJ databases">
        <title>Draft genome of Fonsecaea erecta CBS 125763.</title>
        <authorList>
            <person name="Weiss V.A."/>
            <person name="Vicente V.A."/>
            <person name="Raittz R.T."/>
            <person name="Moreno L.F."/>
            <person name="De Souza E.M."/>
            <person name="Pedrosa F.O."/>
            <person name="Steffens M.B."/>
            <person name="Faoro H."/>
            <person name="Tadra-Sfeir M.Z."/>
            <person name="Najafzadeh M.J."/>
            <person name="Felipe M.S."/>
            <person name="Teixeira M."/>
            <person name="Sun J."/>
            <person name="Xi L."/>
            <person name="Gomes R."/>
            <person name="De Azevedo C.M."/>
            <person name="Salgado C.G."/>
            <person name="Da Silva M.B."/>
            <person name="Nascimento M.F."/>
            <person name="Queiroz-Telles F."/>
            <person name="Attili D.S."/>
            <person name="Gorbushina A."/>
        </authorList>
    </citation>
    <scope>NUCLEOTIDE SEQUENCE [LARGE SCALE GENOMIC DNA]</scope>
    <source>
        <strain evidence="2 3">CBS 125763</strain>
    </source>
</reference>
<keyword evidence="1" id="KW-0472">Membrane</keyword>
<keyword evidence="1" id="KW-0812">Transmembrane</keyword>
<protein>
    <submittedName>
        <fullName evidence="2">Uncharacterized protein</fullName>
    </submittedName>
</protein>
<dbReference type="AlphaFoldDB" id="A0A178ZJ13"/>
<dbReference type="Proteomes" id="UP000078343">
    <property type="component" value="Unassembled WGS sequence"/>
</dbReference>